<evidence type="ECO:0000313" key="2">
    <source>
        <dbReference type="Proteomes" id="UP000189701"/>
    </source>
</evidence>
<dbReference type="RefSeq" id="XP_009757555.1">
    <property type="nucleotide sequence ID" value="XM_009759253.1"/>
</dbReference>
<evidence type="ECO:0000313" key="3">
    <source>
        <dbReference type="RefSeq" id="XP_009757555.1"/>
    </source>
</evidence>
<protein>
    <submittedName>
        <fullName evidence="3 4">Uncharacterized protein LOC104210361 isoform X1</fullName>
    </submittedName>
</protein>
<proteinExistence type="predicted"/>
<feature type="domain" description="DUF4216" evidence="1">
    <location>
        <begin position="4"/>
        <end position="72"/>
    </location>
</feature>
<evidence type="ECO:0000313" key="4">
    <source>
        <dbReference type="RefSeq" id="XP_009757556.1"/>
    </source>
</evidence>
<dbReference type="PANTHER" id="PTHR48258:SF11">
    <property type="entry name" value="TDCA1-ORF2 PROTEIN"/>
    <property type="match status" value="1"/>
</dbReference>
<name>A0A1U7UXT5_NICSY</name>
<reference evidence="3 4" key="2">
    <citation type="submission" date="2025-04" db="UniProtKB">
        <authorList>
            <consortium name="RefSeq"/>
        </authorList>
    </citation>
    <scope>IDENTIFICATION</scope>
    <source>
        <tissue evidence="3 4">Leaf</tissue>
    </source>
</reference>
<dbReference type="Pfam" id="PF13952">
    <property type="entry name" value="DUF4216"/>
    <property type="match status" value="1"/>
</dbReference>
<dbReference type="PANTHER" id="PTHR48258">
    <property type="entry name" value="DUF4218 DOMAIN-CONTAINING PROTEIN-RELATED"/>
    <property type="match status" value="1"/>
</dbReference>
<keyword evidence="2" id="KW-1185">Reference proteome</keyword>
<dbReference type="RefSeq" id="XP_009757556.1">
    <property type="nucleotide sequence ID" value="XM_009759254.1"/>
</dbReference>
<organism evidence="2 4">
    <name type="scientific">Nicotiana sylvestris</name>
    <name type="common">Wood tobacco</name>
    <name type="synonym">South American tobacco</name>
    <dbReference type="NCBI Taxonomy" id="4096"/>
    <lineage>
        <taxon>Eukaryota</taxon>
        <taxon>Viridiplantae</taxon>
        <taxon>Streptophyta</taxon>
        <taxon>Embryophyta</taxon>
        <taxon>Tracheophyta</taxon>
        <taxon>Spermatophyta</taxon>
        <taxon>Magnoliopsida</taxon>
        <taxon>eudicotyledons</taxon>
        <taxon>Gunneridae</taxon>
        <taxon>Pentapetalae</taxon>
        <taxon>asterids</taxon>
        <taxon>lamiids</taxon>
        <taxon>Solanales</taxon>
        <taxon>Solanaceae</taxon>
        <taxon>Nicotianoideae</taxon>
        <taxon>Nicotianeae</taxon>
        <taxon>Nicotiana</taxon>
    </lineage>
</organism>
<accession>A0A1U7UXT5</accession>
<evidence type="ECO:0000259" key="1">
    <source>
        <dbReference type="Pfam" id="PF13952"/>
    </source>
</evidence>
<dbReference type="AlphaFoldDB" id="A0A1U7UXT5"/>
<gene>
    <name evidence="3 4" type="primary">LOC104210361</name>
</gene>
<dbReference type="InterPro" id="IPR025312">
    <property type="entry name" value="DUF4216"/>
</dbReference>
<reference evidence="2" key="1">
    <citation type="journal article" date="2013" name="Genome Biol.">
        <title>Reference genomes and transcriptomes of Nicotiana sylvestris and Nicotiana tomentosiformis.</title>
        <authorList>
            <person name="Sierro N."/>
            <person name="Battey J.N."/>
            <person name="Ouadi S."/>
            <person name="Bovet L."/>
            <person name="Goepfert S."/>
            <person name="Bakaher N."/>
            <person name="Peitsch M.C."/>
            <person name="Ivanov N.V."/>
        </authorList>
    </citation>
    <scope>NUCLEOTIDE SEQUENCE [LARGE SCALE GENOMIC DNA]</scope>
</reference>
<dbReference type="Proteomes" id="UP000189701">
    <property type="component" value="Unplaced"/>
</dbReference>
<sequence length="187" mass="21791">MTSTMKLVLFYCDRFDPSKYGMKVDSEFGIVEVRKRRRYGKFDPFIFSEIATQVYYANHPEKKGDKADWWVVIKTKAKGIVDATHNLEVAYQEEQSHVNLSIEDDPIDCLQDEQVDGEEVDMSSFQSVINEDGYDLIEVEDEEVASEAEEKLLIVMIHKITFKPKRRMKMRMTIKTINLSICIAYLQ</sequence>